<comment type="caution">
    <text evidence="2">The sequence shown here is derived from an EMBL/GenBank/DDBJ whole genome shotgun (WGS) entry which is preliminary data.</text>
</comment>
<dbReference type="EMBL" id="BACD03000004">
    <property type="protein sequence ID" value="GAO46538.1"/>
    <property type="molecule type" value="Genomic_DNA"/>
</dbReference>
<evidence type="ECO:0000256" key="1">
    <source>
        <dbReference type="SAM" id="MobiDB-lite"/>
    </source>
</evidence>
<dbReference type="Proteomes" id="UP000033140">
    <property type="component" value="Unassembled WGS sequence"/>
</dbReference>
<evidence type="ECO:0000313" key="3">
    <source>
        <dbReference type="Proteomes" id="UP000033140"/>
    </source>
</evidence>
<protein>
    <submittedName>
        <fullName evidence="2">Uncharacterized protein</fullName>
    </submittedName>
</protein>
<sequence length="267" mass="29595">MGHHAVGTRDLSVEIDHNLTIARCLCRNLASRRAVGPALGDRDRGAELHVEYGTAIAKARQQQTLPQEYDPQLKCIPRIDNTSAYPAFRTSTTSMTKRYDITIKFDVPRLDQRKPIHPFPWYMLPFSTWQSPPVSDLAFFSHPKRNLETGVAINHTIGNARADALSRGTGQERGSGENTNTDKSPAQRTLTLSFSIQQPTTGAQRRGQVSSLVQYPSVHSLSFGNSVRYPQSLSQQCTPVVLLPLPPSWPSLRLLSLSPSCMLLCSD</sequence>
<evidence type="ECO:0000313" key="2">
    <source>
        <dbReference type="EMBL" id="GAO46538.1"/>
    </source>
</evidence>
<reference evidence="2 3" key="1">
    <citation type="journal article" date="2011" name="J. Gen. Appl. Microbiol.">
        <title>Draft genome sequencing of the enigmatic yeast Saitoella complicata.</title>
        <authorList>
            <person name="Nishida H."/>
            <person name="Hamamoto M."/>
            <person name="Sugiyama J."/>
        </authorList>
    </citation>
    <scope>NUCLEOTIDE SEQUENCE [LARGE SCALE GENOMIC DNA]</scope>
    <source>
        <strain evidence="2 3">NRRL Y-17804</strain>
    </source>
</reference>
<proteinExistence type="predicted"/>
<gene>
    <name evidence="2" type="ORF">G7K_0768-t1</name>
</gene>
<feature type="compositionally biased region" description="Polar residues" evidence="1">
    <location>
        <begin position="176"/>
        <end position="187"/>
    </location>
</feature>
<name>A0A0E9N9R8_SAICN</name>
<feature type="region of interest" description="Disordered" evidence="1">
    <location>
        <begin position="162"/>
        <end position="187"/>
    </location>
</feature>
<organism evidence="2 3">
    <name type="scientific">Saitoella complicata (strain BCRC 22490 / CBS 7301 / JCM 7358 / NBRC 10748 / NRRL Y-17804)</name>
    <dbReference type="NCBI Taxonomy" id="698492"/>
    <lineage>
        <taxon>Eukaryota</taxon>
        <taxon>Fungi</taxon>
        <taxon>Dikarya</taxon>
        <taxon>Ascomycota</taxon>
        <taxon>Taphrinomycotina</taxon>
        <taxon>Taphrinomycotina incertae sedis</taxon>
        <taxon>Saitoella</taxon>
    </lineage>
</organism>
<dbReference type="AlphaFoldDB" id="A0A0E9N9R8"/>
<accession>A0A0E9N9R8</accession>
<reference evidence="2 3" key="2">
    <citation type="journal article" date="2014" name="J. Gen. Appl. Microbiol.">
        <title>The early diverging ascomycetous budding yeast Saitoella complicata has three histone deacetylases belonging to the Clr6, Hos2, and Rpd3 lineages.</title>
        <authorList>
            <person name="Nishida H."/>
            <person name="Matsumoto T."/>
            <person name="Kondo S."/>
            <person name="Hamamoto M."/>
            <person name="Yoshikawa H."/>
        </authorList>
    </citation>
    <scope>NUCLEOTIDE SEQUENCE [LARGE SCALE GENOMIC DNA]</scope>
    <source>
        <strain evidence="2 3">NRRL Y-17804</strain>
    </source>
</reference>
<keyword evidence="3" id="KW-1185">Reference proteome</keyword>
<reference evidence="2 3" key="3">
    <citation type="journal article" date="2015" name="Genome Announc.">
        <title>Draft Genome Sequence of the Archiascomycetous Yeast Saitoella complicata.</title>
        <authorList>
            <person name="Yamauchi K."/>
            <person name="Kondo S."/>
            <person name="Hamamoto M."/>
            <person name="Takahashi Y."/>
            <person name="Ogura Y."/>
            <person name="Hayashi T."/>
            <person name="Nishida H."/>
        </authorList>
    </citation>
    <scope>NUCLEOTIDE SEQUENCE [LARGE SCALE GENOMIC DNA]</scope>
    <source>
        <strain evidence="2 3">NRRL Y-17804</strain>
    </source>
</reference>